<comment type="caution">
    <text evidence="1">The sequence shown here is derived from an EMBL/GenBank/DDBJ whole genome shotgun (WGS) entry which is preliminary data.</text>
</comment>
<gene>
    <name evidence="1" type="ORF">L1987_51402</name>
</gene>
<reference evidence="2" key="1">
    <citation type="journal article" date="2022" name="Mol. Ecol. Resour.">
        <title>The genomes of chicory, endive, great burdock and yacon provide insights into Asteraceae palaeo-polyploidization history and plant inulin production.</title>
        <authorList>
            <person name="Fan W."/>
            <person name="Wang S."/>
            <person name="Wang H."/>
            <person name="Wang A."/>
            <person name="Jiang F."/>
            <person name="Liu H."/>
            <person name="Zhao H."/>
            <person name="Xu D."/>
            <person name="Zhang Y."/>
        </authorList>
    </citation>
    <scope>NUCLEOTIDE SEQUENCE [LARGE SCALE GENOMIC DNA]</scope>
    <source>
        <strain evidence="2">cv. Yunnan</strain>
    </source>
</reference>
<sequence>MADSSISHYQLKRPLKQQRDFTLSPTLYLTGILSSGSAPTTINFTRREHNITMQYKSSSLSIRSPLLIEA</sequence>
<keyword evidence="2" id="KW-1185">Reference proteome</keyword>
<accession>A0ACB9EQ93</accession>
<dbReference type="Proteomes" id="UP001056120">
    <property type="component" value="Linkage Group LG17"/>
</dbReference>
<proteinExistence type="predicted"/>
<protein>
    <submittedName>
        <fullName evidence="1">Uncharacterized protein</fullName>
    </submittedName>
</protein>
<reference evidence="1 2" key="2">
    <citation type="journal article" date="2022" name="Mol. Ecol. Resour.">
        <title>The genomes of chicory, endive, great burdock and yacon provide insights into Asteraceae paleo-polyploidization history and plant inulin production.</title>
        <authorList>
            <person name="Fan W."/>
            <person name="Wang S."/>
            <person name="Wang H."/>
            <person name="Wang A."/>
            <person name="Jiang F."/>
            <person name="Liu H."/>
            <person name="Zhao H."/>
            <person name="Xu D."/>
            <person name="Zhang Y."/>
        </authorList>
    </citation>
    <scope>NUCLEOTIDE SEQUENCE [LARGE SCALE GENOMIC DNA]</scope>
    <source>
        <strain evidence="2">cv. Yunnan</strain>
        <tissue evidence="1">Leaves</tissue>
    </source>
</reference>
<name>A0ACB9EQ93_9ASTR</name>
<evidence type="ECO:0000313" key="1">
    <source>
        <dbReference type="EMBL" id="KAI3760997.1"/>
    </source>
</evidence>
<dbReference type="EMBL" id="CM042034">
    <property type="protein sequence ID" value="KAI3760997.1"/>
    <property type="molecule type" value="Genomic_DNA"/>
</dbReference>
<organism evidence="1 2">
    <name type="scientific">Smallanthus sonchifolius</name>
    <dbReference type="NCBI Taxonomy" id="185202"/>
    <lineage>
        <taxon>Eukaryota</taxon>
        <taxon>Viridiplantae</taxon>
        <taxon>Streptophyta</taxon>
        <taxon>Embryophyta</taxon>
        <taxon>Tracheophyta</taxon>
        <taxon>Spermatophyta</taxon>
        <taxon>Magnoliopsida</taxon>
        <taxon>eudicotyledons</taxon>
        <taxon>Gunneridae</taxon>
        <taxon>Pentapetalae</taxon>
        <taxon>asterids</taxon>
        <taxon>campanulids</taxon>
        <taxon>Asterales</taxon>
        <taxon>Asteraceae</taxon>
        <taxon>Asteroideae</taxon>
        <taxon>Heliantheae alliance</taxon>
        <taxon>Millerieae</taxon>
        <taxon>Smallanthus</taxon>
    </lineage>
</organism>
<evidence type="ECO:0000313" key="2">
    <source>
        <dbReference type="Proteomes" id="UP001056120"/>
    </source>
</evidence>